<protein>
    <submittedName>
        <fullName evidence="2">Uncharacterized protein</fullName>
    </submittedName>
</protein>
<accession>A0A9P6EYB6</accession>
<dbReference type="Proteomes" id="UP000723463">
    <property type="component" value="Unassembled WGS sequence"/>
</dbReference>
<feature type="compositionally biased region" description="Basic residues" evidence="1">
    <location>
        <begin position="106"/>
        <end position="115"/>
    </location>
</feature>
<evidence type="ECO:0000256" key="1">
    <source>
        <dbReference type="SAM" id="MobiDB-lite"/>
    </source>
</evidence>
<evidence type="ECO:0000313" key="2">
    <source>
        <dbReference type="EMBL" id="KAF9537694.1"/>
    </source>
</evidence>
<organism evidence="2 3">
    <name type="scientific">Mortierella hygrophila</name>
    <dbReference type="NCBI Taxonomy" id="979708"/>
    <lineage>
        <taxon>Eukaryota</taxon>
        <taxon>Fungi</taxon>
        <taxon>Fungi incertae sedis</taxon>
        <taxon>Mucoromycota</taxon>
        <taxon>Mortierellomycotina</taxon>
        <taxon>Mortierellomycetes</taxon>
        <taxon>Mortierellales</taxon>
        <taxon>Mortierellaceae</taxon>
        <taxon>Mortierella</taxon>
    </lineage>
</organism>
<comment type="caution">
    <text evidence="2">The sequence shown here is derived from an EMBL/GenBank/DDBJ whole genome shotgun (WGS) entry which is preliminary data.</text>
</comment>
<keyword evidence="3" id="KW-1185">Reference proteome</keyword>
<reference evidence="2" key="1">
    <citation type="journal article" date="2020" name="Fungal Divers.">
        <title>Resolving the Mortierellaceae phylogeny through synthesis of multi-gene phylogenetics and phylogenomics.</title>
        <authorList>
            <person name="Vandepol N."/>
            <person name="Liber J."/>
            <person name="Desiro A."/>
            <person name="Na H."/>
            <person name="Kennedy M."/>
            <person name="Barry K."/>
            <person name="Grigoriev I.V."/>
            <person name="Miller A.N."/>
            <person name="O'Donnell K."/>
            <person name="Stajich J.E."/>
            <person name="Bonito G."/>
        </authorList>
    </citation>
    <scope>NUCLEOTIDE SEQUENCE</scope>
    <source>
        <strain evidence="2">NRRL 2591</strain>
    </source>
</reference>
<dbReference type="EMBL" id="JAAAXW010000371">
    <property type="protein sequence ID" value="KAF9537694.1"/>
    <property type="molecule type" value="Genomic_DNA"/>
</dbReference>
<feature type="region of interest" description="Disordered" evidence="1">
    <location>
        <begin position="97"/>
        <end position="158"/>
    </location>
</feature>
<sequence>MDDHPISTGQEPDLKSFSIMSDSDYNGDVDLTTDLQDVLLSKRIAWRNGRKLRRSCQVIRDPQLFLDSFKTYCENSYGETPFLASAQRLRELSAKSAADLQLPTTHNKRGARLHHNIQQSGPKPRPPSPDRTTDAPAITVPLNSWGSTSPNFGTSSEP</sequence>
<name>A0A9P6EYB6_9FUNG</name>
<feature type="compositionally biased region" description="Polar residues" evidence="1">
    <location>
        <begin position="141"/>
        <end position="158"/>
    </location>
</feature>
<gene>
    <name evidence="2" type="ORF">EC957_007797</name>
</gene>
<proteinExistence type="predicted"/>
<dbReference type="AlphaFoldDB" id="A0A9P6EYB6"/>
<evidence type="ECO:0000313" key="3">
    <source>
        <dbReference type="Proteomes" id="UP000723463"/>
    </source>
</evidence>